<evidence type="ECO:0000313" key="8">
    <source>
        <dbReference type="Ensembl" id="ENSEEEP00000045731.1"/>
    </source>
</evidence>
<organism evidence="8 9">
    <name type="scientific">Electrophorus electricus</name>
    <name type="common">Electric eel</name>
    <name type="synonym">Gymnotus electricus</name>
    <dbReference type="NCBI Taxonomy" id="8005"/>
    <lineage>
        <taxon>Eukaryota</taxon>
        <taxon>Metazoa</taxon>
        <taxon>Chordata</taxon>
        <taxon>Craniata</taxon>
        <taxon>Vertebrata</taxon>
        <taxon>Euteleostomi</taxon>
        <taxon>Actinopterygii</taxon>
        <taxon>Neopterygii</taxon>
        <taxon>Teleostei</taxon>
        <taxon>Ostariophysi</taxon>
        <taxon>Gymnotiformes</taxon>
        <taxon>Gymnotoidei</taxon>
        <taxon>Gymnotidae</taxon>
        <taxon>Electrophorus</taxon>
    </lineage>
</organism>
<reference evidence="8" key="5">
    <citation type="submission" date="2025-09" db="UniProtKB">
        <authorList>
            <consortium name="Ensembl"/>
        </authorList>
    </citation>
    <scope>IDENTIFICATION</scope>
</reference>
<feature type="region of interest" description="Disordered" evidence="7">
    <location>
        <begin position="261"/>
        <end position="288"/>
    </location>
</feature>
<reference evidence="8" key="4">
    <citation type="submission" date="2025-08" db="UniProtKB">
        <authorList>
            <consortium name="Ensembl"/>
        </authorList>
    </citation>
    <scope>IDENTIFICATION</scope>
</reference>
<evidence type="ECO:0000256" key="6">
    <source>
        <dbReference type="ARBA" id="ARBA00023242"/>
    </source>
</evidence>
<dbReference type="Proteomes" id="UP000314983">
    <property type="component" value="Chromosome 4"/>
</dbReference>
<evidence type="ECO:0000256" key="2">
    <source>
        <dbReference type="ARBA" id="ARBA00004201"/>
    </source>
</evidence>
<dbReference type="GO" id="GO:0075523">
    <property type="term" value="P:viral translational frameshifting"/>
    <property type="evidence" value="ECO:0007669"/>
    <property type="project" value="TreeGrafter"/>
</dbReference>
<dbReference type="InterPro" id="IPR026795">
    <property type="entry name" value="SHFL"/>
</dbReference>
<keyword evidence="6" id="KW-0539">Nucleus</keyword>
<proteinExistence type="inferred from homology"/>
<dbReference type="Pfam" id="PF15135">
    <property type="entry name" value="UPF0515"/>
    <property type="match status" value="1"/>
</dbReference>
<dbReference type="OrthoDB" id="9423182at2759"/>
<feature type="compositionally biased region" description="Basic and acidic residues" evidence="7">
    <location>
        <begin position="78"/>
        <end position="115"/>
    </location>
</feature>
<comment type="subcellular location">
    <subcellularLocation>
        <location evidence="2">Cytoplasm</location>
        <location evidence="2">P-body</location>
    </subcellularLocation>
    <subcellularLocation>
        <location evidence="1">Nucleus</location>
    </subcellularLocation>
</comment>
<dbReference type="GO" id="GO:0000932">
    <property type="term" value="C:P-body"/>
    <property type="evidence" value="ECO:0007669"/>
    <property type="project" value="UniProtKB-SubCell"/>
</dbReference>
<accession>A0A4W4HAG0</accession>
<dbReference type="GO" id="GO:0005634">
    <property type="term" value="C:nucleus"/>
    <property type="evidence" value="ECO:0007669"/>
    <property type="project" value="UniProtKB-SubCell"/>
</dbReference>
<gene>
    <name evidence="8" type="primary">SHFL</name>
</gene>
<evidence type="ECO:0000256" key="5">
    <source>
        <dbReference type="ARBA" id="ARBA00022884"/>
    </source>
</evidence>
<reference evidence="9" key="1">
    <citation type="journal article" date="2014" name="Science">
        <title>Nonhuman genetics. Genomic basis for the convergent evolution of electric organs.</title>
        <authorList>
            <person name="Gallant J.R."/>
            <person name="Traeger L.L."/>
            <person name="Volkening J.D."/>
            <person name="Moffett H."/>
            <person name="Chen P.H."/>
            <person name="Novina C.D."/>
            <person name="Phillips G.N.Jr."/>
            <person name="Anand R."/>
            <person name="Wells G.B."/>
            <person name="Pinch M."/>
            <person name="Guth R."/>
            <person name="Unguez G.A."/>
            <person name="Albert J.S."/>
            <person name="Zakon H.H."/>
            <person name="Samanta M.P."/>
            <person name="Sussman M.R."/>
        </authorList>
    </citation>
    <scope>NUCLEOTIDE SEQUENCE [LARGE SCALE GENOMIC DNA]</scope>
</reference>
<reference evidence="9" key="2">
    <citation type="journal article" date="2017" name="Sci. Adv.">
        <title>A tail of two voltages: Proteomic comparison of the three electric organs of the electric eel.</title>
        <authorList>
            <person name="Traeger L.L."/>
            <person name="Sabat G."/>
            <person name="Barrett-Wilt G.A."/>
            <person name="Wells G.B."/>
            <person name="Sussman M.R."/>
        </authorList>
    </citation>
    <scope>NUCLEOTIDE SEQUENCE [LARGE SCALE GENOMIC DNA]</scope>
</reference>
<keyword evidence="5" id="KW-0694">RNA-binding</keyword>
<evidence type="ECO:0008006" key="10">
    <source>
        <dbReference type="Google" id="ProtNLM"/>
    </source>
</evidence>
<dbReference type="PANTHER" id="PTHR16135">
    <property type="entry name" value="REPRESSOR OF YIELD OF DENV PROTEIN"/>
    <property type="match status" value="1"/>
</dbReference>
<dbReference type="Ensembl" id="ENSEEET00000046238.2">
    <property type="protein sequence ID" value="ENSEEEP00000045731.1"/>
    <property type="gene ID" value="ENSEEEG00000021558.2"/>
</dbReference>
<evidence type="ECO:0000256" key="3">
    <source>
        <dbReference type="ARBA" id="ARBA00005469"/>
    </source>
</evidence>
<dbReference type="GO" id="GO:1990825">
    <property type="term" value="F:sequence-specific mRNA binding"/>
    <property type="evidence" value="ECO:0007669"/>
    <property type="project" value="TreeGrafter"/>
</dbReference>
<sequence length="325" mass="37814">MSRCQEEVELEKSVRQLRERFHGKIPIDKATLLMRRYSNDHRMVATEIVLMKDRELDDDDKWHLENDPVVKNVVQKLQAEDREQDNKEKQPSKSDGDSRRKPKTNKDPKNDRDIQELGQNLRVLPLTEKNKRMFDQAQKDEIPSAIHQFACQQCDQDWWRQVPQRKRVSRCRRCKKRYDPVPPDKMWGIAEFFCPNCARSFKGFGRMDLGSPCYGCRAIILPSQILPPRRGNAGRRGRHQHSCLAEDCYNRQERYVPGTECVHPHSRQRNRKPRVVNPSEAHISSGSTVDTCVSQGSLVEQLFDLILEDIGEQEEESDFDSDGSG</sequence>
<dbReference type="PANTHER" id="PTHR16135:SF2">
    <property type="entry name" value="SHIFTLESS ANTIVIRAL INHIBITOR OF RIBOSOMAL FRAMESHIFTING PROTEIN"/>
    <property type="match status" value="1"/>
</dbReference>
<evidence type="ECO:0000256" key="4">
    <source>
        <dbReference type="ARBA" id="ARBA00022490"/>
    </source>
</evidence>
<feature type="compositionally biased region" description="Basic residues" evidence="7">
    <location>
        <begin position="264"/>
        <end position="274"/>
    </location>
</feature>
<dbReference type="AlphaFoldDB" id="A0A4W4HAG0"/>
<evidence type="ECO:0000256" key="7">
    <source>
        <dbReference type="SAM" id="MobiDB-lite"/>
    </source>
</evidence>
<name>A0A4W4HAG0_ELEEL</name>
<reference evidence="8" key="3">
    <citation type="submission" date="2020-05" db="EMBL/GenBank/DDBJ databases">
        <title>Electrophorus electricus (electric eel) genome, fEleEle1, primary haplotype.</title>
        <authorList>
            <person name="Myers G."/>
            <person name="Meyer A."/>
            <person name="Fedrigo O."/>
            <person name="Formenti G."/>
            <person name="Rhie A."/>
            <person name="Tracey A."/>
            <person name="Sims Y."/>
            <person name="Jarvis E.D."/>
        </authorList>
    </citation>
    <scope>NUCLEOTIDE SEQUENCE [LARGE SCALE GENOMIC DNA]</scope>
</reference>
<protein>
    <recommendedName>
        <fullName evidence="10">Shiftless antiviral inhibitor of ribosomal frameshifting</fullName>
    </recommendedName>
</protein>
<dbReference type="GO" id="GO:0045087">
    <property type="term" value="P:innate immune response"/>
    <property type="evidence" value="ECO:0007669"/>
    <property type="project" value="TreeGrafter"/>
</dbReference>
<dbReference type="RefSeq" id="XP_026873110.1">
    <property type="nucleotide sequence ID" value="XM_027017309.2"/>
</dbReference>
<keyword evidence="9" id="KW-1185">Reference proteome</keyword>
<dbReference type="OMA" id="PVPKDKM"/>
<feature type="region of interest" description="Disordered" evidence="7">
    <location>
        <begin position="78"/>
        <end position="118"/>
    </location>
</feature>
<comment type="similarity">
    <text evidence="3">Belongs to the SHFL family.</text>
</comment>
<dbReference type="GO" id="GO:0043022">
    <property type="term" value="F:ribosome binding"/>
    <property type="evidence" value="ECO:0007669"/>
    <property type="project" value="TreeGrafter"/>
</dbReference>
<evidence type="ECO:0000313" key="9">
    <source>
        <dbReference type="Proteomes" id="UP000314983"/>
    </source>
</evidence>
<keyword evidence="4" id="KW-0963">Cytoplasm</keyword>
<dbReference type="GeneID" id="113581864"/>
<evidence type="ECO:0000256" key="1">
    <source>
        <dbReference type="ARBA" id="ARBA00004123"/>
    </source>
</evidence>
<dbReference type="GeneTree" id="ENSGT00390000005065"/>